<keyword evidence="4" id="KW-0805">Transcription regulation</keyword>
<evidence type="ECO:0000313" key="9">
    <source>
        <dbReference type="EMBL" id="CEO56703.1"/>
    </source>
</evidence>
<reference evidence="9" key="1">
    <citation type="submission" date="2015-01" db="EMBL/GenBank/DDBJ databases">
        <authorList>
            <person name="Durling Mikael"/>
        </authorList>
    </citation>
    <scope>NUCLEOTIDE SEQUENCE</scope>
</reference>
<dbReference type="Gene3D" id="4.10.240.10">
    <property type="entry name" value="Zn(2)-C6 fungal-type DNA-binding domain"/>
    <property type="match status" value="1"/>
</dbReference>
<comment type="subcellular location">
    <subcellularLocation>
        <location evidence="1">Nucleus</location>
    </subcellularLocation>
</comment>
<evidence type="ECO:0000256" key="7">
    <source>
        <dbReference type="ARBA" id="ARBA00023242"/>
    </source>
</evidence>
<keyword evidence="5" id="KW-0238">DNA-binding</keyword>
<dbReference type="PANTHER" id="PTHR31313:SF81">
    <property type="entry name" value="TY1 ENHANCER ACTIVATOR"/>
    <property type="match status" value="1"/>
</dbReference>
<dbReference type="InterPro" id="IPR001138">
    <property type="entry name" value="Zn2Cys6_DnaBD"/>
</dbReference>
<evidence type="ECO:0000256" key="3">
    <source>
        <dbReference type="ARBA" id="ARBA00022833"/>
    </source>
</evidence>
<dbReference type="PROSITE" id="PS00463">
    <property type="entry name" value="ZN2_CY6_FUNGAL_1"/>
    <property type="match status" value="1"/>
</dbReference>
<dbReference type="GO" id="GO:0006351">
    <property type="term" value="P:DNA-templated transcription"/>
    <property type="evidence" value="ECO:0007669"/>
    <property type="project" value="InterPro"/>
</dbReference>
<name>A0A0B7KGJ3_BIOOC</name>
<dbReference type="GO" id="GO:0000981">
    <property type="term" value="F:DNA-binding transcription factor activity, RNA polymerase II-specific"/>
    <property type="evidence" value="ECO:0007669"/>
    <property type="project" value="InterPro"/>
</dbReference>
<evidence type="ECO:0000256" key="2">
    <source>
        <dbReference type="ARBA" id="ARBA00022723"/>
    </source>
</evidence>
<proteinExistence type="predicted"/>
<dbReference type="CDD" id="cd12148">
    <property type="entry name" value="fungal_TF_MHR"/>
    <property type="match status" value="1"/>
</dbReference>
<dbReference type="PROSITE" id="PS50048">
    <property type="entry name" value="ZN2_CY6_FUNGAL_2"/>
    <property type="match status" value="1"/>
</dbReference>
<evidence type="ECO:0000256" key="4">
    <source>
        <dbReference type="ARBA" id="ARBA00023015"/>
    </source>
</evidence>
<keyword evidence="6" id="KW-0804">Transcription</keyword>
<organism evidence="9">
    <name type="scientific">Bionectria ochroleuca</name>
    <name type="common">Gliocladium roseum</name>
    <dbReference type="NCBI Taxonomy" id="29856"/>
    <lineage>
        <taxon>Eukaryota</taxon>
        <taxon>Fungi</taxon>
        <taxon>Dikarya</taxon>
        <taxon>Ascomycota</taxon>
        <taxon>Pezizomycotina</taxon>
        <taxon>Sordariomycetes</taxon>
        <taxon>Hypocreomycetidae</taxon>
        <taxon>Hypocreales</taxon>
        <taxon>Bionectriaceae</taxon>
        <taxon>Clonostachys</taxon>
    </lineage>
</organism>
<dbReference type="GO" id="GO:0008270">
    <property type="term" value="F:zinc ion binding"/>
    <property type="evidence" value="ECO:0007669"/>
    <property type="project" value="InterPro"/>
</dbReference>
<dbReference type="GO" id="GO:0005634">
    <property type="term" value="C:nucleus"/>
    <property type="evidence" value="ECO:0007669"/>
    <property type="project" value="UniProtKB-SubCell"/>
</dbReference>
<dbReference type="SUPFAM" id="SSF57701">
    <property type="entry name" value="Zn2/Cys6 DNA-binding domain"/>
    <property type="match status" value="1"/>
</dbReference>
<dbReference type="AlphaFoldDB" id="A0A0B7KGJ3"/>
<dbReference type="PANTHER" id="PTHR31313">
    <property type="entry name" value="TY1 ENHANCER ACTIVATOR"/>
    <property type="match status" value="1"/>
</dbReference>
<keyword evidence="2" id="KW-0479">Metal-binding</keyword>
<dbReference type="InterPro" id="IPR036864">
    <property type="entry name" value="Zn2-C6_fun-type_DNA-bd_sf"/>
</dbReference>
<evidence type="ECO:0000256" key="6">
    <source>
        <dbReference type="ARBA" id="ARBA00023163"/>
    </source>
</evidence>
<accession>A0A0B7KGJ3</accession>
<evidence type="ECO:0000256" key="5">
    <source>
        <dbReference type="ARBA" id="ARBA00023125"/>
    </source>
</evidence>
<dbReference type="InterPro" id="IPR007219">
    <property type="entry name" value="XnlR_reg_dom"/>
</dbReference>
<sequence length="786" mass="86382">HVSWVDDWIENEPCHLLFQLPQQDQFDLPQYLVFCSNLCPMADGSADAAPPKLSLPIGFGVSRISQACLACRRKKVKCDGQSPCHNCSSRCLTCEYPKSSDNASSSRQYASSLEERCQQLDQFCGRLESLSIELTESILEIKHLRHAPPDVGLAIDDELQQAAHALQSLPTVHSGSIPTINELSIEVNATPDAGHELVSEHAQDNISDTNNDQDISDESIDDDDFGLSKDNGEIKGMPSKFGSLVTDSYGKLRYLGGATNNVLVEAVKGLSPGSLTSIYNSSPGSSNLGQGSFNHTENAPPEFEIPLFVRGKKWQELPYLPRAEDVPRPPKYVADLLVNLYFDQLHYTFPVLYKPHFMSCYRQMSSPPPGSNDNVDAKFLSVFFAVCACASTLIPLDGKSTSFPGLDYYQKSLILYYASTGEASIERVQCVALLAMCAGGWNTLTQSWTFAGQAVRAAQDLGMHLSSLTAVSTEPSDILKQQLSRRIWWSVYCLDRVTSICLGRPMAADDADCHCDLPIDKKDEELETYFQNTEPFVESPAKTTSSPMTGFVAFIQLCRIGGKIQKLHSPSRIKELQDAKKARKFLRSVVSLQRALDRWLAGLPDDIRFSANATERGPNLTMCVIMFIVHAGSLLNLYRSLSGSAAQATLGSHCDEAMSHCVSAARSCINAAELVRELVPPSHHLAFCVHYLTLSGLILLRIPEHPREKSQADVEKCIRFLEGLESTCSGASKGRAIIEHLLKNSSAPDMDGSLADLLNDPNTSWNQLPGSELFSYSSFSPDFLNL</sequence>
<keyword evidence="7" id="KW-0539">Nucleus</keyword>
<protein>
    <recommendedName>
        <fullName evidence="8">Zn(2)-C6 fungal-type domain-containing protein</fullName>
    </recommendedName>
</protein>
<dbReference type="InterPro" id="IPR051615">
    <property type="entry name" value="Transcr_Regulatory_Elem"/>
</dbReference>
<evidence type="ECO:0000259" key="8">
    <source>
        <dbReference type="PROSITE" id="PS50048"/>
    </source>
</evidence>
<gene>
    <name evidence="9" type="ORF">BN869_000012761_1</name>
</gene>
<keyword evidence="3" id="KW-0862">Zinc</keyword>
<dbReference type="SMART" id="SM00066">
    <property type="entry name" value="GAL4"/>
    <property type="match status" value="1"/>
</dbReference>
<evidence type="ECO:0000256" key="1">
    <source>
        <dbReference type="ARBA" id="ARBA00004123"/>
    </source>
</evidence>
<dbReference type="GO" id="GO:0003677">
    <property type="term" value="F:DNA binding"/>
    <property type="evidence" value="ECO:0007669"/>
    <property type="project" value="UniProtKB-KW"/>
</dbReference>
<dbReference type="SMART" id="SM00906">
    <property type="entry name" value="Fungal_trans"/>
    <property type="match status" value="1"/>
</dbReference>
<dbReference type="CDD" id="cd00067">
    <property type="entry name" value="GAL4"/>
    <property type="match status" value="1"/>
</dbReference>
<feature type="non-terminal residue" evidence="9">
    <location>
        <position position="1"/>
    </location>
</feature>
<dbReference type="Pfam" id="PF00172">
    <property type="entry name" value="Zn_clus"/>
    <property type="match status" value="1"/>
</dbReference>
<dbReference type="Pfam" id="PF04082">
    <property type="entry name" value="Fungal_trans"/>
    <property type="match status" value="1"/>
</dbReference>
<feature type="domain" description="Zn(2)-C6 fungal-type" evidence="8">
    <location>
        <begin position="67"/>
        <end position="96"/>
    </location>
</feature>
<dbReference type="EMBL" id="CDPU01000072">
    <property type="protein sequence ID" value="CEO56703.1"/>
    <property type="molecule type" value="Genomic_DNA"/>
</dbReference>